<keyword evidence="3 5" id="KW-0378">Hydrolase</keyword>
<dbReference type="InterPro" id="IPR029045">
    <property type="entry name" value="ClpP/crotonase-like_dom_sf"/>
</dbReference>
<dbReference type="PANTHER" id="PTHR32060">
    <property type="entry name" value="TAIL-SPECIFIC PROTEASE"/>
    <property type="match status" value="1"/>
</dbReference>
<dbReference type="SMART" id="SM00245">
    <property type="entry name" value="TSPc"/>
    <property type="match status" value="1"/>
</dbReference>
<dbReference type="EMBL" id="JACEOL010000055">
    <property type="protein sequence ID" value="MBA4603514.1"/>
    <property type="molecule type" value="Genomic_DNA"/>
</dbReference>
<dbReference type="Gene3D" id="3.90.226.10">
    <property type="entry name" value="2-enoyl-CoA Hydratase, Chain A, domain 1"/>
    <property type="match status" value="1"/>
</dbReference>
<keyword evidence="9" id="KW-1185">Reference proteome</keyword>
<dbReference type="InterPro" id="IPR004447">
    <property type="entry name" value="Peptidase_S41A"/>
</dbReference>
<comment type="caution">
    <text evidence="8">The sequence shown here is derived from an EMBL/GenBank/DDBJ whole genome shotgun (WGS) entry which is preliminary data.</text>
</comment>
<keyword evidence="4 5" id="KW-0720">Serine protease</keyword>
<dbReference type="InterPro" id="IPR005151">
    <property type="entry name" value="Tail-specific_protease"/>
</dbReference>
<dbReference type="InterPro" id="IPR002477">
    <property type="entry name" value="Peptidoglycan-bd-like"/>
</dbReference>
<dbReference type="Pfam" id="PF01471">
    <property type="entry name" value="PG_binding_1"/>
    <property type="match status" value="1"/>
</dbReference>
<dbReference type="GO" id="GO:0006508">
    <property type="term" value="P:proteolysis"/>
    <property type="evidence" value="ECO:0007669"/>
    <property type="project" value="UniProtKB-KW"/>
</dbReference>
<accession>A0A7W2ARZ7</accession>
<organism evidence="8 9">
    <name type="scientific">Thermoactinomyces mirandus</name>
    <dbReference type="NCBI Taxonomy" id="2756294"/>
    <lineage>
        <taxon>Bacteria</taxon>
        <taxon>Bacillati</taxon>
        <taxon>Bacillota</taxon>
        <taxon>Bacilli</taxon>
        <taxon>Bacillales</taxon>
        <taxon>Thermoactinomycetaceae</taxon>
        <taxon>Thermoactinomyces</taxon>
    </lineage>
</organism>
<evidence type="ECO:0000256" key="3">
    <source>
        <dbReference type="ARBA" id="ARBA00022801"/>
    </source>
</evidence>
<dbReference type="InterPro" id="IPR036365">
    <property type="entry name" value="PGBD-like_sf"/>
</dbReference>
<dbReference type="Gene3D" id="2.30.42.10">
    <property type="match status" value="1"/>
</dbReference>
<keyword evidence="6" id="KW-1133">Transmembrane helix</keyword>
<name>A0A7W2ARZ7_9BACL</name>
<feature type="transmembrane region" description="Helical" evidence="6">
    <location>
        <begin position="7"/>
        <end position="28"/>
    </location>
</feature>
<dbReference type="Pfam" id="PF22694">
    <property type="entry name" value="CtpB_N-like"/>
    <property type="match status" value="1"/>
</dbReference>
<evidence type="ECO:0000313" key="8">
    <source>
        <dbReference type="EMBL" id="MBA4603514.1"/>
    </source>
</evidence>
<dbReference type="GO" id="GO:0008236">
    <property type="term" value="F:serine-type peptidase activity"/>
    <property type="evidence" value="ECO:0007669"/>
    <property type="project" value="UniProtKB-KW"/>
</dbReference>
<proteinExistence type="inferred from homology"/>
<keyword evidence="6" id="KW-0472">Membrane</keyword>
<evidence type="ECO:0000256" key="1">
    <source>
        <dbReference type="ARBA" id="ARBA00009179"/>
    </source>
</evidence>
<feature type="domain" description="PDZ" evidence="7">
    <location>
        <begin position="105"/>
        <end position="173"/>
    </location>
</feature>
<gene>
    <name evidence="8" type="ORF">H2C83_14605</name>
</gene>
<dbReference type="InterPro" id="IPR001478">
    <property type="entry name" value="PDZ"/>
</dbReference>
<evidence type="ECO:0000256" key="4">
    <source>
        <dbReference type="ARBA" id="ARBA00022825"/>
    </source>
</evidence>
<dbReference type="FunFam" id="2.30.42.10:FF:000063">
    <property type="entry name" value="Peptidase, S41 family"/>
    <property type="match status" value="1"/>
</dbReference>
<dbReference type="NCBIfam" id="TIGR00225">
    <property type="entry name" value="prc"/>
    <property type="match status" value="1"/>
</dbReference>
<dbReference type="Proteomes" id="UP000538292">
    <property type="component" value="Unassembled WGS sequence"/>
</dbReference>
<keyword evidence="2 5" id="KW-0645">Protease</keyword>
<dbReference type="SMART" id="SM00228">
    <property type="entry name" value="PDZ"/>
    <property type="match status" value="1"/>
</dbReference>
<dbReference type="CDD" id="cd07560">
    <property type="entry name" value="Peptidase_S41_CPP"/>
    <property type="match status" value="1"/>
</dbReference>
<protein>
    <submittedName>
        <fullName evidence="8">Peptidoglycan-binding protein</fullName>
    </submittedName>
</protein>
<dbReference type="SUPFAM" id="SSF50156">
    <property type="entry name" value="PDZ domain-like"/>
    <property type="match status" value="1"/>
</dbReference>
<dbReference type="Pfam" id="PF17820">
    <property type="entry name" value="PDZ_6"/>
    <property type="match status" value="1"/>
</dbReference>
<dbReference type="InterPro" id="IPR036366">
    <property type="entry name" value="PGBDSf"/>
</dbReference>
<dbReference type="InterPro" id="IPR036034">
    <property type="entry name" value="PDZ_sf"/>
</dbReference>
<dbReference type="GO" id="GO:0007165">
    <property type="term" value="P:signal transduction"/>
    <property type="evidence" value="ECO:0007669"/>
    <property type="project" value="TreeGrafter"/>
</dbReference>
<dbReference type="Gene3D" id="3.30.750.44">
    <property type="match status" value="1"/>
</dbReference>
<evidence type="ECO:0000256" key="6">
    <source>
        <dbReference type="SAM" id="Phobius"/>
    </source>
</evidence>
<dbReference type="InterPro" id="IPR041489">
    <property type="entry name" value="PDZ_6"/>
</dbReference>
<dbReference type="InterPro" id="IPR055210">
    <property type="entry name" value="CtpA/B_N"/>
</dbReference>
<sequence length="486" mass="52688">MNFKGKTVVFIAVIAMILSSLGTIWVVGDGGLIDQLEMGTLFSPEGARQAAEFKTHEEKLKQAYQTIKSSYLHKVNDEQLIDGAIKGMIESLGDPYSAYMSPKQAIQFQQGLESSFTGIGAEVTLKNGRVTIISPIKDSPAEKAGLRSGDQVLKVNGISLEGMDIHEAVSKIRGPKGTKARLQIARPGVRDILTITVVRDEISLQTVEAAMMSGHIGRITLTQFSENTAEDFARGLKKLESQGLEGLIIDVRGNPGGLLPSVLDICDQLVPDKQKVLMTEDKSGSRSVFNSKLEGKKPYPIAVLIDKGSASASEILAAALQESGNYALVGETTFGKGTVQTTKSFKDGSNVKITIAKWLTPKGNWIDQHGGTKGIKPDIPVDKPAYMNAIPPQVKEPLQRDDNLTEVKNMQLILDALGYHPGRTDGYFDSQTEQAVKAFQKKEGFAATGKLDAKAAEVLREAFISFLREPGNDITLQVAIQYLKKK</sequence>
<evidence type="ECO:0000313" key="9">
    <source>
        <dbReference type="Proteomes" id="UP000538292"/>
    </source>
</evidence>
<dbReference type="AlphaFoldDB" id="A0A7W2ARZ7"/>
<dbReference type="Gene3D" id="1.10.101.10">
    <property type="entry name" value="PGBD-like superfamily/PGBD"/>
    <property type="match status" value="1"/>
</dbReference>
<dbReference type="PANTHER" id="PTHR32060:SF29">
    <property type="entry name" value="CARBOXY-TERMINAL PROCESSING PROTEASE CTPB"/>
    <property type="match status" value="1"/>
</dbReference>
<evidence type="ECO:0000256" key="5">
    <source>
        <dbReference type="RuleBase" id="RU004404"/>
    </source>
</evidence>
<dbReference type="SUPFAM" id="SSF47090">
    <property type="entry name" value="PGBD-like"/>
    <property type="match status" value="1"/>
</dbReference>
<reference evidence="8 9" key="1">
    <citation type="submission" date="2020-07" db="EMBL/GenBank/DDBJ databases">
        <title>Thermoactinomyces phylogeny.</title>
        <authorList>
            <person name="Dunlap C."/>
        </authorList>
    </citation>
    <scope>NUCLEOTIDE SEQUENCE [LARGE SCALE GENOMIC DNA]</scope>
    <source>
        <strain evidence="8 9">AMNI-1</strain>
    </source>
</reference>
<dbReference type="GO" id="GO:0030288">
    <property type="term" value="C:outer membrane-bounded periplasmic space"/>
    <property type="evidence" value="ECO:0007669"/>
    <property type="project" value="TreeGrafter"/>
</dbReference>
<keyword evidence="6" id="KW-0812">Transmembrane</keyword>
<evidence type="ECO:0000259" key="7">
    <source>
        <dbReference type="PROSITE" id="PS50106"/>
    </source>
</evidence>
<dbReference type="Pfam" id="PF03572">
    <property type="entry name" value="Peptidase_S41"/>
    <property type="match status" value="1"/>
</dbReference>
<dbReference type="GO" id="GO:0004175">
    <property type="term" value="F:endopeptidase activity"/>
    <property type="evidence" value="ECO:0007669"/>
    <property type="project" value="TreeGrafter"/>
</dbReference>
<dbReference type="SUPFAM" id="SSF52096">
    <property type="entry name" value="ClpP/crotonase"/>
    <property type="match status" value="1"/>
</dbReference>
<dbReference type="CDD" id="cd06782">
    <property type="entry name" value="cpPDZ_CPP-like"/>
    <property type="match status" value="1"/>
</dbReference>
<comment type="similarity">
    <text evidence="1 5">Belongs to the peptidase S41A family.</text>
</comment>
<evidence type="ECO:0000256" key="2">
    <source>
        <dbReference type="ARBA" id="ARBA00022670"/>
    </source>
</evidence>
<dbReference type="PROSITE" id="PS50106">
    <property type="entry name" value="PDZ"/>
    <property type="match status" value="1"/>
</dbReference>